<evidence type="ECO:0000259" key="8">
    <source>
        <dbReference type="PROSITE" id="PS50112"/>
    </source>
</evidence>
<dbReference type="NCBIfam" id="TIGR00229">
    <property type="entry name" value="sensory_box"/>
    <property type="match status" value="1"/>
</dbReference>
<evidence type="ECO:0000313" key="9">
    <source>
        <dbReference type="EMBL" id="MRX47516.1"/>
    </source>
</evidence>
<proteinExistence type="predicted"/>
<dbReference type="InterPro" id="IPR004358">
    <property type="entry name" value="Sig_transdc_His_kin-like_C"/>
</dbReference>
<dbReference type="InterPro" id="IPR035965">
    <property type="entry name" value="PAS-like_dom_sf"/>
</dbReference>
<evidence type="ECO:0000256" key="4">
    <source>
        <dbReference type="ARBA" id="ARBA00022679"/>
    </source>
</evidence>
<keyword evidence="4" id="KW-0808">Transferase</keyword>
<sequence length="368" mass="42212">MQENESFVSITRKQWENFLQLDTFFNNTPDLLCIAGFDGYFKKINPAVSALLEYTQEELLANPISTFIHPDDRSITTTARDELKEGSRLLNFENRYITKSGKIIWFSWTSIIVNDQDNIYAIAKNITAKKKLEEEKNRLLTEISKVNQDLKHFARTTSHDLRSPVNNLIALFRLLDTHKIEDEETKQLIQLLESSTHQLKTMLDNYLQDLKAQDGVTGAKEELELDQVLANVLGSIQHLLHQAKAKVNTDFSAFSTIDFNKTYLESIFLNLITNAIKYAKPDEYPLINIYTKVVDGRKQMIIEDNGLGFDAEKVKDRIFKMHQTFHKHPDAKGVGLYLVHTHVLEMGAKISVHSEVNKGTTFIIHLDV</sequence>
<keyword evidence="3" id="KW-0597">Phosphoprotein</keyword>
<dbReference type="Gene3D" id="3.30.565.10">
    <property type="entry name" value="Histidine kinase-like ATPase, C-terminal domain"/>
    <property type="match status" value="1"/>
</dbReference>
<dbReference type="PROSITE" id="PS50109">
    <property type="entry name" value="HIS_KIN"/>
    <property type="match status" value="1"/>
</dbReference>
<evidence type="ECO:0000313" key="10">
    <source>
        <dbReference type="Proteomes" id="UP000462931"/>
    </source>
</evidence>
<dbReference type="CDD" id="cd00130">
    <property type="entry name" value="PAS"/>
    <property type="match status" value="1"/>
</dbReference>
<dbReference type="InterPro" id="IPR013655">
    <property type="entry name" value="PAS_fold_3"/>
</dbReference>
<dbReference type="InterPro" id="IPR003661">
    <property type="entry name" value="HisK_dim/P_dom"/>
</dbReference>
<feature type="domain" description="Histidine kinase" evidence="7">
    <location>
        <begin position="156"/>
        <end position="368"/>
    </location>
</feature>
<evidence type="ECO:0000256" key="2">
    <source>
        <dbReference type="ARBA" id="ARBA00012438"/>
    </source>
</evidence>
<reference evidence="9 10" key="1">
    <citation type="submission" date="2019-11" db="EMBL/GenBank/DDBJ databases">
        <authorList>
            <person name="Cheng Q."/>
            <person name="Yang Z."/>
        </authorList>
    </citation>
    <scope>NUCLEOTIDE SEQUENCE [LARGE SCALE GENOMIC DNA]</scope>
    <source>
        <strain evidence="9 10">HX-22-1</strain>
    </source>
</reference>
<dbReference type="Gene3D" id="1.10.287.130">
    <property type="match status" value="1"/>
</dbReference>
<evidence type="ECO:0000256" key="5">
    <source>
        <dbReference type="ARBA" id="ARBA00022777"/>
    </source>
</evidence>
<keyword evidence="5" id="KW-0418">Kinase</keyword>
<feature type="domain" description="PAS" evidence="8">
    <location>
        <begin position="17"/>
        <end position="87"/>
    </location>
</feature>
<dbReference type="InterPro" id="IPR036097">
    <property type="entry name" value="HisK_dim/P_sf"/>
</dbReference>
<dbReference type="Pfam" id="PF00512">
    <property type="entry name" value="HisKA"/>
    <property type="match status" value="1"/>
</dbReference>
<dbReference type="InterPro" id="IPR005467">
    <property type="entry name" value="His_kinase_dom"/>
</dbReference>
<gene>
    <name evidence="9" type="ORF">GJJ64_09970</name>
</gene>
<dbReference type="EMBL" id="WKJI01000002">
    <property type="protein sequence ID" value="MRX47516.1"/>
    <property type="molecule type" value="Genomic_DNA"/>
</dbReference>
<dbReference type="SUPFAM" id="SSF47384">
    <property type="entry name" value="Homodimeric domain of signal transducing histidine kinase"/>
    <property type="match status" value="1"/>
</dbReference>
<dbReference type="InterPro" id="IPR003594">
    <property type="entry name" value="HATPase_dom"/>
</dbReference>
<evidence type="ECO:0000259" key="7">
    <source>
        <dbReference type="PROSITE" id="PS50109"/>
    </source>
</evidence>
<feature type="coiled-coil region" evidence="6">
    <location>
        <begin position="122"/>
        <end position="149"/>
    </location>
</feature>
<accession>A0A7K0FNF3</accession>
<dbReference type="SUPFAM" id="SSF55785">
    <property type="entry name" value="PYP-like sensor domain (PAS domain)"/>
    <property type="match status" value="1"/>
</dbReference>
<evidence type="ECO:0000256" key="3">
    <source>
        <dbReference type="ARBA" id="ARBA00022553"/>
    </source>
</evidence>
<dbReference type="Pfam" id="PF08447">
    <property type="entry name" value="PAS_3"/>
    <property type="match status" value="1"/>
</dbReference>
<dbReference type="GO" id="GO:0000155">
    <property type="term" value="F:phosphorelay sensor kinase activity"/>
    <property type="evidence" value="ECO:0007669"/>
    <property type="project" value="InterPro"/>
</dbReference>
<dbReference type="InterPro" id="IPR052162">
    <property type="entry name" value="Sensor_kinase/Photoreceptor"/>
</dbReference>
<dbReference type="SUPFAM" id="SSF55874">
    <property type="entry name" value="ATPase domain of HSP90 chaperone/DNA topoisomerase II/histidine kinase"/>
    <property type="match status" value="1"/>
</dbReference>
<evidence type="ECO:0000256" key="6">
    <source>
        <dbReference type="SAM" id="Coils"/>
    </source>
</evidence>
<dbReference type="AlphaFoldDB" id="A0A7K0FNF3"/>
<evidence type="ECO:0000256" key="1">
    <source>
        <dbReference type="ARBA" id="ARBA00000085"/>
    </source>
</evidence>
<comment type="catalytic activity">
    <reaction evidence="1">
        <text>ATP + protein L-histidine = ADP + protein N-phospho-L-histidine.</text>
        <dbReference type="EC" id="2.7.13.3"/>
    </reaction>
</comment>
<dbReference type="CDD" id="cd00075">
    <property type="entry name" value="HATPase"/>
    <property type="match status" value="1"/>
</dbReference>
<comment type="caution">
    <text evidence="9">The sequence shown here is derived from an EMBL/GenBank/DDBJ whole genome shotgun (WGS) entry which is preliminary data.</text>
</comment>
<organism evidence="9 10">
    <name type="scientific">Pedobacter puniceum</name>
    <dbReference type="NCBI Taxonomy" id="2666136"/>
    <lineage>
        <taxon>Bacteria</taxon>
        <taxon>Pseudomonadati</taxon>
        <taxon>Bacteroidota</taxon>
        <taxon>Sphingobacteriia</taxon>
        <taxon>Sphingobacteriales</taxon>
        <taxon>Sphingobacteriaceae</taxon>
        <taxon>Pedobacter</taxon>
    </lineage>
</organism>
<keyword evidence="10" id="KW-1185">Reference proteome</keyword>
<dbReference type="Pfam" id="PF02518">
    <property type="entry name" value="HATPase_c"/>
    <property type="match status" value="1"/>
</dbReference>
<dbReference type="CDD" id="cd00082">
    <property type="entry name" value="HisKA"/>
    <property type="match status" value="1"/>
</dbReference>
<dbReference type="SMART" id="SM00387">
    <property type="entry name" value="HATPase_c"/>
    <property type="match status" value="1"/>
</dbReference>
<dbReference type="Gene3D" id="3.30.450.20">
    <property type="entry name" value="PAS domain"/>
    <property type="match status" value="1"/>
</dbReference>
<dbReference type="SMART" id="SM00091">
    <property type="entry name" value="PAS"/>
    <property type="match status" value="1"/>
</dbReference>
<dbReference type="Proteomes" id="UP000462931">
    <property type="component" value="Unassembled WGS sequence"/>
</dbReference>
<dbReference type="PROSITE" id="PS50112">
    <property type="entry name" value="PAS"/>
    <property type="match status" value="1"/>
</dbReference>
<dbReference type="InterPro" id="IPR036890">
    <property type="entry name" value="HATPase_C_sf"/>
</dbReference>
<keyword evidence="6" id="KW-0175">Coiled coil</keyword>
<dbReference type="PANTHER" id="PTHR43304:SF1">
    <property type="entry name" value="PAC DOMAIN-CONTAINING PROTEIN"/>
    <property type="match status" value="1"/>
</dbReference>
<dbReference type="PRINTS" id="PR00344">
    <property type="entry name" value="BCTRLSENSOR"/>
</dbReference>
<dbReference type="InterPro" id="IPR000014">
    <property type="entry name" value="PAS"/>
</dbReference>
<dbReference type="PANTHER" id="PTHR43304">
    <property type="entry name" value="PHYTOCHROME-LIKE PROTEIN CPH1"/>
    <property type="match status" value="1"/>
</dbReference>
<protein>
    <recommendedName>
        <fullName evidence="2">histidine kinase</fullName>
        <ecNumber evidence="2">2.7.13.3</ecNumber>
    </recommendedName>
</protein>
<dbReference type="EC" id="2.7.13.3" evidence="2"/>
<dbReference type="SMART" id="SM00388">
    <property type="entry name" value="HisKA"/>
    <property type="match status" value="1"/>
</dbReference>
<name>A0A7K0FNF3_9SPHI</name>